<dbReference type="InterPro" id="IPR036942">
    <property type="entry name" value="Beta-barrel_TonB_sf"/>
</dbReference>
<dbReference type="EMBL" id="SPUM01000118">
    <property type="protein sequence ID" value="TFW29891.1"/>
    <property type="molecule type" value="Genomic_DNA"/>
</dbReference>
<dbReference type="Gene3D" id="2.40.170.20">
    <property type="entry name" value="TonB-dependent receptor, beta-barrel domain"/>
    <property type="match status" value="1"/>
</dbReference>
<feature type="domain" description="TonB-dependent receptor-like beta-barrel" evidence="15">
    <location>
        <begin position="290"/>
        <end position="730"/>
    </location>
</feature>
<name>A0A4Y9STE5_9BURK</name>
<evidence type="ECO:0000256" key="5">
    <source>
        <dbReference type="ARBA" id="ARBA00022692"/>
    </source>
</evidence>
<dbReference type="Proteomes" id="UP000297258">
    <property type="component" value="Unassembled WGS sequence"/>
</dbReference>
<dbReference type="Gene3D" id="2.170.130.10">
    <property type="entry name" value="TonB-dependent receptor, plug domain"/>
    <property type="match status" value="1"/>
</dbReference>
<dbReference type="InterPro" id="IPR012910">
    <property type="entry name" value="Plug_dom"/>
</dbReference>
<evidence type="ECO:0000256" key="7">
    <source>
        <dbReference type="ARBA" id="ARBA00023077"/>
    </source>
</evidence>
<keyword evidence="7 12" id="KW-0798">TonB box</keyword>
<dbReference type="OrthoDB" id="8671598at2"/>
<sequence>MSKLFPIACLALLGTGGVAHSQDQSVTPATPAVQEQGQDQNKAEDSSSPRRGNGRMRGNSQPAAPAQADAQIQQVTISGSRADDTESRRLSTAAKMVFGREELDRNGDTSVGEVLKRLPGVTMGGAPGRGGGGIRMRGLGNGYTQMLVNGERPPPGFSLESLSPDQVERIEVMRGPVAEHSTQAIAGTINIILREGYQQKDLQLRVADNIEQGRHGGMVSLTMPGKTGNLTWLLTGGLMQHRQHNQTDTVNLRTRDLDNVVEREQLIHDEGNGKSTGIHLSPRLQYKFDNNDTLTFQPFLMSNRNTGDADTKVTQPVGSDDQLEYAYQHSRSKSSSTFLRGFGNWLHRMEAGAKLDVKFGFGGGQSDSDTWRNTFDKAGVAKRAYVDSDSTRERSLNTGGKFTKPLKQGHLFAAGWDVEAGHRSQNHVAQGDSAALFDDSGATFAADTRRVAAFVQDEWDITERWSAYLGLRWEGIRTTSSSLGTDVKNTSSVWSPVLHTVWRIPGREKDQLRASLTQSYKAPALNDMIAVPFISTTPDDPTRPDRIGNPNLKPELAKGIDLAYEHYLGKNGIVSASAFMRNIDNLMRRQTVLQQTGNGPRWVSTPINIGSARTSGIELEAKFPLTDLFPNAPGIDVRSNYSRFWSQVDGIPGPNNRLDQQPKQTANAGLDYRMKGLPLTVGGGLNWTPATIVQTTVSEVASTGVKRQFDLYGLWKFSPATQVRISANNLDPNLYETGRSVDAKGITQSAFNVARTYTTVGVRLETKL</sequence>
<dbReference type="SUPFAM" id="SSF56935">
    <property type="entry name" value="Porins"/>
    <property type="match status" value="1"/>
</dbReference>
<evidence type="ECO:0000256" key="13">
    <source>
        <dbReference type="SAM" id="MobiDB-lite"/>
    </source>
</evidence>
<evidence type="ECO:0000259" key="16">
    <source>
        <dbReference type="Pfam" id="PF07715"/>
    </source>
</evidence>
<dbReference type="PANTHER" id="PTHR30069">
    <property type="entry name" value="TONB-DEPENDENT OUTER MEMBRANE RECEPTOR"/>
    <property type="match status" value="1"/>
</dbReference>
<keyword evidence="5 11" id="KW-0812">Transmembrane</keyword>
<evidence type="ECO:0000256" key="6">
    <source>
        <dbReference type="ARBA" id="ARBA00022729"/>
    </source>
</evidence>
<evidence type="ECO:0000256" key="2">
    <source>
        <dbReference type="ARBA" id="ARBA00009810"/>
    </source>
</evidence>
<evidence type="ECO:0000256" key="9">
    <source>
        <dbReference type="ARBA" id="ARBA00023170"/>
    </source>
</evidence>
<dbReference type="GO" id="GO:0044718">
    <property type="term" value="P:siderophore transmembrane transport"/>
    <property type="evidence" value="ECO:0007669"/>
    <property type="project" value="TreeGrafter"/>
</dbReference>
<dbReference type="GO" id="GO:0009279">
    <property type="term" value="C:cell outer membrane"/>
    <property type="evidence" value="ECO:0007669"/>
    <property type="project" value="UniProtKB-SubCell"/>
</dbReference>
<accession>A0A4Y9STE5</accession>
<feature type="chain" id="PRO_5021394629" evidence="14">
    <location>
        <begin position="22"/>
        <end position="768"/>
    </location>
</feature>
<keyword evidence="8 11" id="KW-0472">Membrane</keyword>
<protein>
    <submittedName>
        <fullName evidence="17">TonB-dependent receptor</fullName>
    </submittedName>
</protein>
<feature type="compositionally biased region" description="Polar residues" evidence="13">
    <location>
        <begin position="21"/>
        <end position="40"/>
    </location>
</feature>
<proteinExistence type="inferred from homology"/>
<dbReference type="CDD" id="cd01347">
    <property type="entry name" value="ligand_gated_channel"/>
    <property type="match status" value="1"/>
</dbReference>
<evidence type="ECO:0000256" key="4">
    <source>
        <dbReference type="ARBA" id="ARBA00022452"/>
    </source>
</evidence>
<feature type="region of interest" description="Disordered" evidence="13">
    <location>
        <begin position="20"/>
        <end position="71"/>
    </location>
</feature>
<evidence type="ECO:0000259" key="15">
    <source>
        <dbReference type="Pfam" id="PF00593"/>
    </source>
</evidence>
<dbReference type="InterPro" id="IPR000531">
    <property type="entry name" value="Beta-barrel_TonB"/>
</dbReference>
<gene>
    <name evidence="17" type="ORF">E4O92_17915</name>
</gene>
<comment type="subcellular location">
    <subcellularLocation>
        <location evidence="1 11">Cell outer membrane</location>
        <topology evidence="1 11">Multi-pass membrane protein</topology>
    </subcellularLocation>
</comment>
<comment type="caution">
    <text evidence="17">The sequence shown here is derived from an EMBL/GenBank/DDBJ whole genome shotgun (WGS) entry which is preliminary data.</text>
</comment>
<evidence type="ECO:0000256" key="10">
    <source>
        <dbReference type="ARBA" id="ARBA00023237"/>
    </source>
</evidence>
<evidence type="ECO:0000256" key="3">
    <source>
        <dbReference type="ARBA" id="ARBA00022448"/>
    </source>
</evidence>
<keyword evidence="3 11" id="KW-0813">Transport</keyword>
<keyword evidence="6 14" id="KW-0732">Signal</keyword>
<keyword evidence="9 17" id="KW-0675">Receptor</keyword>
<evidence type="ECO:0000256" key="14">
    <source>
        <dbReference type="SAM" id="SignalP"/>
    </source>
</evidence>
<reference evidence="17 18" key="1">
    <citation type="submission" date="2019-03" db="EMBL/GenBank/DDBJ databases">
        <title>Draft genome of Massilia hortus sp. nov., a novel bacterial species of the Oxalobacteraceae family.</title>
        <authorList>
            <person name="Peta V."/>
            <person name="Raths R."/>
            <person name="Bucking H."/>
        </authorList>
    </citation>
    <scope>NUCLEOTIDE SEQUENCE [LARGE SCALE GENOMIC DNA]</scope>
    <source>
        <strain evidence="17 18">ONC3</strain>
    </source>
</reference>
<dbReference type="PROSITE" id="PS52016">
    <property type="entry name" value="TONB_DEPENDENT_REC_3"/>
    <property type="match status" value="1"/>
</dbReference>
<feature type="signal peptide" evidence="14">
    <location>
        <begin position="1"/>
        <end position="21"/>
    </location>
</feature>
<keyword evidence="18" id="KW-1185">Reference proteome</keyword>
<keyword evidence="10 11" id="KW-0998">Cell outer membrane</keyword>
<dbReference type="GO" id="GO:0015344">
    <property type="term" value="F:siderophore uptake transmembrane transporter activity"/>
    <property type="evidence" value="ECO:0007669"/>
    <property type="project" value="TreeGrafter"/>
</dbReference>
<dbReference type="InterPro" id="IPR039426">
    <property type="entry name" value="TonB-dep_rcpt-like"/>
</dbReference>
<evidence type="ECO:0000256" key="11">
    <source>
        <dbReference type="PROSITE-ProRule" id="PRU01360"/>
    </source>
</evidence>
<dbReference type="InterPro" id="IPR037066">
    <property type="entry name" value="Plug_dom_sf"/>
</dbReference>
<evidence type="ECO:0000313" key="18">
    <source>
        <dbReference type="Proteomes" id="UP000297258"/>
    </source>
</evidence>
<feature type="domain" description="TonB-dependent receptor plug" evidence="16">
    <location>
        <begin position="91"/>
        <end position="187"/>
    </location>
</feature>
<dbReference type="PANTHER" id="PTHR30069:SF29">
    <property type="entry name" value="HEMOGLOBIN AND HEMOGLOBIN-HAPTOGLOBIN-BINDING PROTEIN 1-RELATED"/>
    <property type="match status" value="1"/>
</dbReference>
<dbReference type="AlphaFoldDB" id="A0A4Y9STE5"/>
<evidence type="ECO:0000313" key="17">
    <source>
        <dbReference type="EMBL" id="TFW29891.1"/>
    </source>
</evidence>
<keyword evidence="4 11" id="KW-1134">Transmembrane beta strand</keyword>
<evidence type="ECO:0000256" key="12">
    <source>
        <dbReference type="RuleBase" id="RU003357"/>
    </source>
</evidence>
<organism evidence="17 18">
    <name type="scientific">Massilia horti</name>
    <dbReference type="NCBI Taxonomy" id="2562153"/>
    <lineage>
        <taxon>Bacteria</taxon>
        <taxon>Pseudomonadati</taxon>
        <taxon>Pseudomonadota</taxon>
        <taxon>Betaproteobacteria</taxon>
        <taxon>Burkholderiales</taxon>
        <taxon>Oxalobacteraceae</taxon>
        <taxon>Telluria group</taxon>
        <taxon>Massilia</taxon>
    </lineage>
</organism>
<evidence type="ECO:0000256" key="1">
    <source>
        <dbReference type="ARBA" id="ARBA00004571"/>
    </source>
</evidence>
<evidence type="ECO:0000256" key="8">
    <source>
        <dbReference type="ARBA" id="ARBA00023136"/>
    </source>
</evidence>
<feature type="compositionally biased region" description="Low complexity" evidence="13">
    <location>
        <begin position="61"/>
        <end position="71"/>
    </location>
</feature>
<dbReference type="Pfam" id="PF00593">
    <property type="entry name" value="TonB_dep_Rec_b-barrel"/>
    <property type="match status" value="1"/>
</dbReference>
<dbReference type="Pfam" id="PF07715">
    <property type="entry name" value="Plug"/>
    <property type="match status" value="1"/>
</dbReference>
<dbReference type="RefSeq" id="WP_135191018.1">
    <property type="nucleotide sequence ID" value="NZ_SPUM01000118.1"/>
</dbReference>
<comment type="similarity">
    <text evidence="2 11 12">Belongs to the TonB-dependent receptor family.</text>
</comment>